<reference evidence="14 15" key="1">
    <citation type="submission" date="2014-06" db="EMBL/GenBank/DDBJ databases">
        <title>Genome evolution of avian class.</title>
        <authorList>
            <person name="Zhang G."/>
            <person name="Li C."/>
        </authorList>
    </citation>
    <scope>NUCLEOTIDE SEQUENCE [LARGE SCALE GENOMIC DNA]</scope>
    <source>
        <strain evidence="14">BGI_N305</strain>
    </source>
</reference>
<keyword evidence="15" id="KW-1185">Reference proteome</keyword>
<dbReference type="PROSITE" id="PS50994">
    <property type="entry name" value="INTEGRASE"/>
    <property type="match status" value="1"/>
</dbReference>
<evidence type="ECO:0000256" key="4">
    <source>
        <dbReference type="ARBA" id="ARBA00022722"/>
    </source>
</evidence>
<dbReference type="InterPro" id="IPR003308">
    <property type="entry name" value="Integrase_Zn-bd_dom_N"/>
</dbReference>
<dbReference type="AlphaFoldDB" id="A0A093QPB8"/>
<evidence type="ECO:0000259" key="12">
    <source>
        <dbReference type="PROSITE" id="PS50879"/>
    </source>
</evidence>
<dbReference type="GO" id="GO:0015074">
    <property type="term" value="P:DNA integration"/>
    <property type="evidence" value="ECO:0007669"/>
    <property type="project" value="InterPro"/>
</dbReference>
<dbReference type="GO" id="GO:0004523">
    <property type="term" value="F:RNA-DNA hybrid ribonuclease activity"/>
    <property type="evidence" value="ECO:0007669"/>
    <property type="project" value="InterPro"/>
</dbReference>
<keyword evidence="2" id="KW-0808">Transferase</keyword>
<protein>
    <recommendedName>
        <fullName evidence="1">RNA-directed DNA polymerase</fullName>
        <ecNumber evidence="1">2.7.7.49</ecNumber>
    </recommendedName>
</protein>
<dbReference type="InterPro" id="IPR012337">
    <property type="entry name" value="RNaseH-like_sf"/>
</dbReference>
<dbReference type="Proteomes" id="UP000053258">
    <property type="component" value="Unassembled WGS sequence"/>
</dbReference>
<dbReference type="EC" id="2.7.7.49" evidence="1"/>
<keyword evidence="8" id="KW-0695">RNA-directed DNA polymerase</keyword>
<evidence type="ECO:0000256" key="9">
    <source>
        <dbReference type="PROSITE-ProRule" id="PRU00450"/>
    </source>
</evidence>
<dbReference type="EMBL" id="KL672444">
    <property type="protein sequence ID" value="KFW85812.1"/>
    <property type="molecule type" value="Genomic_DNA"/>
</dbReference>
<evidence type="ECO:0000313" key="15">
    <source>
        <dbReference type="Proteomes" id="UP000053258"/>
    </source>
</evidence>
<dbReference type="SUPFAM" id="SSF53098">
    <property type="entry name" value="Ribonuclease H-like"/>
    <property type="match status" value="2"/>
</dbReference>
<feature type="domain" description="RNase H type-1" evidence="12">
    <location>
        <begin position="1"/>
        <end position="102"/>
    </location>
</feature>
<name>A0A093QPB8_9PASS</name>
<evidence type="ECO:0000256" key="6">
    <source>
        <dbReference type="ARBA" id="ARBA00022759"/>
    </source>
</evidence>
<sequence>KGSPRIAELFAAVWVFETWSACPVNLITDSAYIAGLLPRLDGAYLKHVDQPPLPKLFQQLQTSLEQCPCRFFVMHIRSHTELPGFIAEGNALADSFASSAAVVVPLLYQQTRLSRAFFHQSAKAFVHQLKIKESQARDTMTACPDCQSIASGAPALGVNPQGLVALELWQSDVTHVPSFGVFKDVHVSIDTFSGAIFASAHKGEKADDVHHHWLQCVPQRIKTDNGPAHVSSSIQSFLQDWGVHHSTKIPHNPNGQAIVERAIK</sequence>
<dbReference type="SUPFAM" id="SSF46919">
    <property type="entry name" value="N-terminal Zn binding domain of HIV integrase"/>
    <property type="match status" value="1"/>
</dbReference>
<evidence type="ECO:0000256" key="2">
    <source>
        <dbReference type="ARBA" id="ARBA00022679"/>
    </source>
</evidence>
<keyword evidence="7" id="KW-0378">Hydrolase</keyword>
<evidence type="ECO:0000259" key="11">
    <source>
        <dbReference type="PROSITE" id="PS50876"/>
    </source>
</evidence>
<dbReference type="OrthoDB" id="9386368at2759"/>
<feature type="domain" description="Integrase catalytic" evidence="13">
    <location>
        <begin position="156"/>
        <end position="264"/>
    </location>
</feature>
<gene>
    <name evidence="14" type="ORF">N305_10835</name>
</gene>
<keyword evidence="10" id="KW-0732">Signal</keyword>
<keyword evidence="9" id="KW-0862">Zinc</keyword>
<evidence type="ECO:0000259" key="13">
    <source>
        <dbReference type="PROSITE" id="PS50994"/>
    </source>
</evidence>
<dbReference type="PROSITE" id="PS50879">
    <property type="entry name" value="RNASE_H_1"/>
    <property type="match status" value="1"/>
</dbReference>
<dbReference type="GO" id="GO:0008270">
    <property type="term" value="F:zinc ion binding"/>
    <property type="evidence" value="ECO:0007669"/>
    <property type="project" value="UniProtKB-KW"/>
</dbReference>
<dbReference type="InterPro" id="IPR002156">
    <property type="entry name" value="RNaseH_domain"/>
</dbReference>
<keyword evidence="4" id="KW-0540">Nuclease</keyword>
<keyword evidence="6" id="KW-0255">Endonuclease</keyword>
<dbReference type="Gene3D" id="1.10.10.200">
    <property type="match status" value="1"/>
</dbReference>
<feature type="non-terminal residue" evidence="14">
    <location>
        <position position="1"/>
    </location>
</feature>
<dbReference type="PANTHER" id="PTHR41694:SF3">
    <property type="entry name" value="RNA-DIRECTED DNA POLYMERASE-RELATED"/>
    <property type="match status" value="1"/>
</dbReference>
<organism evidence="14 15">
    <name type="scientific">Manacus vitellinus</name>
    <name type="common">golden-collared manakin</name>
    <dbReference type="NCBI Taxonomy" id="328815"/>
    <lineage>
        <taxon>Eukaryota</taxon>
        <taxon>Metazoa</taxon>
        <taxon>Chordata</taxon>
        <taxon>Craniata</taxon>
        <taxon>Vertebrata</taxon>
        <taxon>Euteleostomi</taxon>
        <taxon>Archelosauria</taxon>
        <taxon>Archosauria</taxon>
        <taxon>Dinosauria</taxon>
        <taxon>Saurischia</taxon>
        <taxon>Theropoda</taxon>
        <taxon>Coelurosauria</taxon>
        <taxon>Aves</taxon>
        <taxon>Neognathae</taxon>
        <taxon>Neoaves</taxon>
        <taxon>Telluraves</taxon>
        <taxon>Australaves</taxon>
        <taxon>Passeriformes</taxon>
        <taxon>Pipridae</taxon>
        <taxon>Manacus</taxon>
    </lineage>
</organism>
<evidence type="ECO:0000313" key="14">
    <source>
        <dbReference type="EMBL" id="KFW85812.1"/>
    </source>
</evidence>
<dbReference type="PANTHER" id="PTHR41694">
    <property type="entry name" value="ENDOGENOUS RETROVIRUS GROUP K MEMBER POL PROTEIN"/>
    <property type="match status" value="1"/>
</dbReference>
<feature type="non-terminal residue" evidence="14">
    <location>
        <position position="264"/>
    </location>
</feature>
<dbReference type="Gene3D" id="3.30.420.10">
    <property type="entry name" value="Ribonuclease H-like superfamily/Ribonuclease H"/>
    <property type="match status" value="2"/>
</dbReference>
<evidence type="ECO:0000256" key="8">
    <source>
        <dbReference type="ARBA" id="ARBA00022918"/>
    </source>
</evidence>
<dbReference type="InterPro" id="IPR036397">
    <property type="entry name" value="RNaseH_sf"/>
</dbReference>
<feature type="signal peptide" evidence="10">
    <location>
        <begin position="1"/>
        <end position="21"/>
    </location>
</feature>
<dbReference type="Pfam" id="PF00075">
    <property type="entry name" value="RNase_H"/>
    <property type="match status" value="1"/>
</dbReference>
<evidence type="ECO:0000256" key="7">
    <source>
        <dbReference type="ARBA" id="ARBA00022801"/>
    </source>
</evidence>
<evidence type="ECO:0000256" key="1">
    <source>
        <dbReference type="ARBA" id="ARBA00012493"/>
    </source>
</evidence>
<keyword evidence="9" id="KW-0863">Zinc-finger</keyword>
<dbReference type="PROSITE" id="PS50876">
    <property type="entry name" value="ZF_INTEGRASE"/>
    <property type="match status" value="1"/>
</dbReference>
<feature type="chain" id="PRO_5001890290" description="RNA-directed DNA polymerase" evidence="10">
    <location>
        <begin position="22"/>
        <end position="264"/>
    </location>
</feature>
<evidence type="ECO:0000256" key="3">
    <source>
        <dbReference type="ARBA" id="ARBA00022695"/>
    </source>
</evidence>
<accession>A0A093QPB8</accession>
<dbReference type="GO" id="GO:0003964">
    <property type="term" value="F:RNA-directed DNA polymerase activity"/>
    <property type="evidence" value="ECO:0007669"/>
    <property type="project" value="UniProtKB-KW"/>
</dbReference>
<dbReference type="Pfam" id="PF00665">
    <property type="entry name" value="rve"/>
    <property type="match status" value="1"/>
</dbReference>
<proteinExistence type="predicted"/>
<keyword evidence="3" id="KW-0548">Nucleotidyltransferase</keyword>
<dbReference type="GO" id="GO:0035613">
    <property type="term" value="F:RNA stem-loop binding"/>
    <property type="evidence" value="ECO:0007669"/>
    <property type="project" value="TreeGrafter"/>
</dbReference>
<dbReference type="InterPro" id="IPR001584">
    <property type="entry name" value="Integrase_cat-core"/>
</dbReference>
<keyword evidence="5" id="KW-0479">Metal-binding</keyword>
<evidence type="ECO:0000256" key="5">
    <source>
        <dbReference type="ARBA" id="ARBA00022723"/>
    </source>
</evidence>
<dbReference type="InterPro" id="IPR017856">
    <property type="entry name" value="Integrase-like_N"/>
</dbReference>
<evidence type="ECO:0000256" key="10">
    <source>
        <dbReference type="SAM" id="SignalP"/>
    </source>
</evidence>
<feature type="domain" description="Integrase-type" evidence="11">
    <location>
        <begin position="106"/>
        <end position="147"/>
    </location>
</feature>